<dbReference type="Proteomes" id="UP000463224">
    <property type="component" value="Unassembled WGS sequence"/>
</dbReference>
<dbReference type="InterPro" id="IPR002477">
    <property type="entry name" value="Peptidoglycan-bd-like"/>
</dbReference>
<name>A0A844QIR7_9HYPH</name>
<feature type="compositionally biased region" description="Basic and acidic residues" evidence="2">
    <location>
        <begin position="706"/>
        <end position="720"/>
    </location>
</feature>
<dbReference type="Pfam" id="PF08238">
    <property type="entry name" value="Sel1"/>
    <property type="match status" value="4"/>
</dbReference>
<feature type="domain" description="Peptidoglycan binding-like" evidence="3">
    <location>
        <begin position="1174"/>
        <end position="1227"/>
    </location>
</feature>
<dbReference type="Gene3D" id="1.25.40.10">
    <property type="entry name" value="Tetratricopeptide repeat domain"/>
    <property type="match status" value="1"/>
</dbReference>
<dbReference type="SUPFAM" id="SSF47090">
    <property type="entry name" value="PGBD-like"/>
    <property type="match status" value="1"/>
</dbReference>
<keyword evidence="1" id="KW-0175">Coiled coil</keyword>
<dbReference type="InterPro" id="IPR011990">
    <property type="entry name" value="TPR-like_helical_dom_sf"/>
</dbReference>
<dbReference type="EMBL" id="WPHG01000003">
    <property type="protein sequence ID" value="MVA98494.1"/>
    <property type="molecule type" value="Genomic_DNA"/>
</dbReference>
<dbReference type="InterPro" id="IPR006597">
    <property type="entry name" value="Sel1-like"/>
</dbReference>
<evidence type="ECO:0000256" key="1">
    <source>
        <dbReference type="SAM" id="Coils"/>
    </source>
</evidence>
<dbReference type="SUPFAM" id="SSF81901">
    <property type="entry name" value="HCP-like"/>
    <property type="match status" value="1"/>
</dbReference>
<evidence type="ECO:0000313" key="4">
    <source>
        <dbReference type="EMBL" id="MVA98494.1"/>
    </source>
</evidence>
<feature type="compositionally biased region" description="Low complexity" evidence="2">
    <location>
        <begin position="639"/>
        <end position="650"/>
    </location>
</feature>
<comment type="caution">
    <text evidence="4">The sequence shown here is derived from an EMBL/GenBank/DDBJ whole genome shotgun (WGS) entry which is preliminary data.</text>
</comment>
<gene>
    <name evidence="4" type="ORF">GN330_14695</name>
</gene>
<dbReference type="SMART" id="SM00671">
    <property type="entry name" value="SEL1"/>
    <property type="match status" value="4"/>
</dbReference>
<dbReference type="InterPro" id="IPR036365">
    <property type="entry name" value="PGBD-like_sf"/>
</dbReference>
<protein>
    <submittedName>
        <fullName evidence="4">Peptidoglycan-binding protein</fullName>
    </submittedName>
</protein>
<reference evidence="4 5" key="1">
    <citation type="submission" date="2019-12" db="EMBL/GenBank/DDBJ databases">
        <title>Nitratireductor arenosus sp. nov., Isolated from sea sand, Jeju island, South Korea.</title>
        <authorList>
            <person name="Kim W."/>
        </authorList>
    </citation>
    <scope>NUCLEOTIDE SEQUENCE [LARGE SCALE GENOMIC DNA]</scope>
    <source>
        <strain evidence="4 5">CAU 1489</strain>
    </source>
</reference>
<organism evidence="4 5">
    <name type="scientific">Nitratireductor arenosus</name>
    <dbReference type="NCBI Taxonomy" id="2682096"/>
    <lineage>
        <taxon>Bacteria</taxon>
        <taxon>Pseudomonadati</taxon>
        <taxon>Pseudomonadota</taxon>
        <taxon>Alphaproteobacteria</taxon>
        <taxon>Hyphomicrobiales</taxon>
        <taxon>Phyllobacteriaceae</taxon>
        <taxon>Nitratireductor</taxon>
    </lineage>
</organism>
<feature type="compositionally biased region" description="Basic and acidic residues" evidence="2">
    <location>
        <begin position="33"/>
        <end position="45"/>
    </location>
</feature>
<evidence type="ECO:0000256" key="2">
    <source>
        <dbReference type="SAM" id="MobiDB-lite"/>
    </source>
</evidence>
<dbReference type="Pfam" id="PF01471">
    <property type="entry name" value="PG_binding_1"/>
    <property type="match status" value="1"/>
</dbReference>
<evidence type="ECO:0000313" key="5">
    <source>
        <dbReference type="Proteomes" id="UP000463224"/>
    </source>
</evidence>
<dbReference type="Gene3D" id="1.10.101.10">
    <property type="entry name" value="PGBD-like superfamily/PGBD"/>
    <property type="match status" value="1"/>
</dbReference>
<dbReference type="AlphaFoldDB" id="A0A844QIR7"/>
<feature type="region of interest" description="Disordered" evidence="2">
    <location>
        <begin position="1"/>
        <end position="60"/>
    </location>
</feature>
<dbReference type="InterPro" id="IPR050767">
    <property type="entry name" value="Sel1_AlgK"/>
</dbReference>
<keyword evidence="5" id="KW-1185">Reference proteome</keyword>
<feature type="coiled-coil region" evidence="1">
    <location>
        <begin position="252"/>
        <end position="329"/>
    </location>
</feature>
<dbReference type="InterPro" id="IPR036366">
    <property type="entry name" value="PGBDSf"/>
</dbReference>
<feature type="coiled-coil region" evidence="1">
    <location>
        <begin position="157"/>
        <end position="203"/>
    </location>
</feature>
<dbReference type="RefSeq" id="WP_156713422.1">
    <property type="nucleotide sequence ID" value="NZ_WPHG01000003.1"/>
</dbReference>
<dbReference type="PANTHER" id="PTHR11102">
    <property type="entry name" value="SEL-1-LIKE PROTEIN"/>
    <property type="match status" value="1"/>
</dbReference>
<evidence type="ECO:0000259" key="3">
    <source>
        <dbReference type="Pfam" id="PF01471"/>
    </source>
</evidence>
<accession>A0A844QIR7</accession>
<feature type="region of interest" description="Disordered" evidence="2">
    <location>
        <begin position="705"/>
        <end position="751"/>
    </location>
</feature>
<feature type="region of interest" description="Disordered" evidence="2">
    <location>
        <begin position="615"/>
        <end position="666"/>
    </location>
</feature>
<dbReference type="PANTHER" id="PTHR11102:SF160">
    <property type="entry name" value="ERAD-ASSOCIATED E3 UBIQUITIN-PROTEIN LIGASE COMPONENT HRD3"/>
    <property type="match status" value="1"/>
</dbReference>
<proteinExistence type="predicted"/>
<sequence length="1232" mass="133047">MSSNRSYLESLNVGRQRRPRTSIEDLNQTLDDLESRFGKPRDGVADRGPQSEGIRSRRDRRLAAGTSLERTYTGQEPHRERLAGEGERYRPYPWERSRTRFDEDGRNDDARRVAAGDLKTLRRELHQQIASDLNQEFAALRHKIDGVAAQRGPLADSQALHAELERLSETIQSVAERSDDRGIGLLRLELEQVRESLSELAREDTVRSLDQRWEKLQERASGGASDPEIRVLSDRLEQITAAVGNLPDSLSLRSLEEKVRSLAAALEHFAAQKTHPDTSLIDKLEDRLDEISRAIAASATTQPFDFAPLDRIEARISALAELLEDVASEAPGDQLLQRMETLSRRVEDIAGRVAMPERAIEHLTAQVASIAAKLDAGAGHAGSEEIVDGLERRLSEMATFIDERQGHSQAESKSLFKELDRRLEELHARIAERSATAPTTDPELLRALDEKFADLTDRIDTRASVQPQLAADLERRLTEISERLDLSSQRTSDIDSDLIRSLESQVSDLTAHLARPAKAGDDLDILSPRLDDIERSLSEQRDMIVAAAREAADNAVRSLNAAGIADEDATLLAGDLKALEGLMRKSDERNSRTFEAIHDTLLKVVDRLGTLETRQSQPTVKAKIPVASAPSIAPEDVGPALEPRLPEPALSGDFDPEIPAGSRSPAEAAAAAAKAAVSAVADEKAAPEPAKASMLGGLARALAGKKGNDKNSLPHRDKPEPSLSAAPEIDGPLDPEAVDRPLEPGSGAPNLNAIMKRVRTERAQAASSNDPGAAKADFIAAARRAAQAAAAEADSFKRGSDKGKKSRKLSAGEFLRAKRKPILMAAAAIMMALAGLQLGKAFIGGSEEIAGGDTDASLQQPLVAHAPLLDADEVAADETQTEPVRVIGEPADMTEEADEVVATQTGPDQDMAALVPDTGILEPEQAMPVEADVAAEPVLQPADAAATRLAPVPDEAGPLPLREAAQEGDPRAMFEIGNRYQQGRDTEADMAKAAQWYERSAELGLAPAQYRIGNLYEKGVGVERDLAKAKTWYQLAADQGNASAMHNLAVLFAMGGDGPRDNDSAARWFIKAAELGVKDSQFNLGILAAKGLGVPQSLEESYKWFALVAEAGDKDAATKRDEVAKALRPEQLAKARAATELWKPKPVVEDANAVDIPESWRESETVTAAVDVKQAIRAVQDILNKRGFNAGPADGIMGAKTQTAIAAYQAEQGMEPTGQINEALVRSLLDRD</sequence>